<evidence type="ECO:0000256" key="3">
    <source>
        <dbReference type="ARBA" id="ARBA00022679"/>
    </source>
</evidence>
<evidence type="ECO:0000259" key="5">
    <source>
        <dbReference type="PROSITE" id="PS51186"/>
    </source>
</evidence>
<dbReference type="PROSITE" id="PS51186">
    <property type="entry name" value="GNAT"/>
    <property type="match status" value="1"/>
</dbReference>
<dbReference type="PANTHER" id="PTHR43420:SF44">
    <property type="entry name" value="ACETYLTRANSFERASE YPEA"/>
    <property type="match status" value="1"/>
</dbReference>
<dbReference type="InterPro" id="IPR000182">
    <property type="entry name" value="GNAT_dom"/>
</dbReference>
<evidence type="ECO:0000313" key="6">
    <source>
        <dbReference type="EMBL" id="NDW20753.1"/>
    </source>
</evidence>
<evidence type="ECO:0000256" key="2">
    <source>
        <dbReference type="ARBA" id="ARBA00022490"/>
    </source>
</evidence>
<keyword evidence="3 6" id="KW-0808">Transferase</keyword>
<protein>
    <submittedName>
        <fullName evidence="6">Ribosomal protein S18-alanine N-acetyltransferase</fullName>
    </submittedName>
</protein>
<comment type="similarity">
    <text evidence="1">Belongs to the acetyltransferase family. RimI subfamily.</text>
</comment>
<sequence>MSTLHLVSTQTESDNLVQAHHIHQSVQIEPWSYATFEDCFTPPYYGVLAFEANKVVGFAIVLEVLSEATLMDIAVDESVRGKGVGKALLSFVLQRSHHNGMEEMWLDVRESNQVAISLYEKLGFHYIDTRKNYYPTRDGKENALVMKWSAVGVKGLSRGAIKN</sequence>
<comment type="caution">
    <text evidence="6">The sequence shown here is derived from an EMBL/GenBank/DDBJ whole genome shotgun (WGS) entry which is preliminary data.</text>
</comment>
<dbReference type="GO" id="GO:0008080">
    <property type="term" value="F:N-acetyltransferase activity"/>
    <property type="evidence" value="ECO:0007669"/>
    <property type="project" value="InterPro"/>
</dbReference>
<dbReference type="InterPro" id="IPR016181">
    <property type="entry name" value="Acyl_CoA_acyltransferase"/>
</dbReference>
<keyword evidence="6" id="KW-0687">Ribonucleoprotein</keyword>
<dbReference type="PANTHER" id="PTHR43420">
    <property type="entry name" value="ACETYLTRANSFERASE"/>
    <property type="match status" value="1"/>
</dbReference>
<dbReference type="InterPro" id="IPR006464">
    <property type="entry name" value="AcTrfase_RimI/Ard1"/>
</dbReference>
<accession>A0A6L9MS25</accession>
<dbReference type="AlphaFoldDB" id="A0A6L9MS25"/>
<keyword evidence="4" id="KW-0012">Acyltransferase</keyword>
<dbReference type="Gene3D" id="3.40.630.30">
    <property type="match status" value="1"/>
</dbReference>
<gene>
    <name evidence="6" type="primary">rimI</name>
    <name evidence="6" type="ORF">GTW09_04370</name>
</gene>
<evidence type="ECO:0000313" key="7">
    <source>
        <dbReference type="Proteomes" id="UP000478837"/>
    </source>
</evidence>
<proteinExistence type="inferred from homology"/>
<keyword evidence="2" id="KW-0963">Cytoplasm</keyword>
<organism evidence="6 7">
    <name type="scientific">Alteromonas hispanica</name>
    <dbReference type="NCBI Taxonomy" id="315421"/>
    <lineage>
        <taxon>Bacteria</taxon>
        <taxon>Pseudomonadati</taxon>
        <taxon>Pseudomonadota</taxon>
        <taxon>Gammaproteobacteria</taxon>
        <taxon>Alteromonadales</taxon>
        <taxon>Alteromonadaceae</taxon>
        <taxon>Alteromonas/Salinimonas group</taxon>
        <taxon>Alteromonas</taxon>
    </lineage>
</organism>
<keyword evidence="6" id="KW-0689">Ribosomal protein</keyword>
<dbReference type="InterPro" id="IPR050680">
    <property type="entry name" value="YpeA/RimI_acetyltransf"/>
</dbReference>
<reference evidence="6 7" key="1">
    <citation type="submission" date="2020-01" db="EMBL/GenBank/DDBJ databases">
        <title>Genomes of bacteria type strains.</title>
        <authorList>
            <person name="Chen J."/>
            <person name="Zhu S."/>
            <person name="Yang J."/>
        </authorList>
    </citation>
    <scope>NUCLEOTIDE SEQUENCE [LARGE SCALE GENOMIC DNA]</scope>
    <source>
        <strain evidence="6 7">LMG 22958</strain>
    </source>
</reference>
<evidence type="ECO:0000256" key="4">
    <source>
        <dbReference type="ARBA" id="ARBA00023315"/>
    </source>
</evidence>
<dbReference type="NCBIfam" id="TIGR01575">
    <property type="entry name" value="rimI"/>
    <property type="match status" value="1"/>
</dbReference>
<keyword evidence="7" id="KW-1185">Reference proteome</keyword>
<dbReference type="EMBL" id="JAAAWP010000002">
    <property type="protein sequence ID" value="NDW20753.1"/>
    <property type="molecule type" value="Genomic_DNA"/>
</dbReference>
<dbReference type="Pfam" id="PF00583">
    <property type="entry name" value="Acetyltransf_1"/>
    <property type="match status" value="1"/>
</dbReference>
<dbReference type="SUPFAM" id="SSF55729">
    <property type="entry name" value="Acyl-CoA N-acyltransferases (Nat)"/>
    <property type="match status" value="1"/>
</dbReference>
<feature type="domain" description="N-acetyltransferase" evidence="5">
    <location>
        <begin position="2"/>
        <end position="151"/>
    </location>
</feature>
<dbReference type="CDD" id="cd04301">
    <property type="entry name" value="NAT_SF"/>
    <property type="match status" value="1"/>
</dbReference>
<dbReference type="Proteomes" id="UP000478837">
    <property type="component" value="Unassembled WGS sequence"/>
</dbReference>
<evidence type="ECO:0000256" key="1">
    <source>
        <dbReference type="ARBA" id="ARBA00005395"/>
    </source>
</evidence>
<dbReference type="RefSeq" id="WP_163110385.1">
    <property type="nucleotide sequence ID" value="NZ_JAAAWP010000002.1"/>
</dbReference>
<dbReference type="GO" id="GO:0005840">
    <property type="term" value="C:ribosome"/>
    <property type="evidence" value="ECO:0007669"/>
    <property type="project" value="UniProtKB-KW"/>
</dbReference>
<name>A0A6L9MS25_9ALTE</name>